<dbReference type="GO" id="GO:0008240">
    <property type="term" value="F:tripeptidyl-peptidase activity"/>
    <property type="evidence" value="ECO:0007669"/>
    <property type="project" value="UniProtKB-EC"/>
</dbReference>
<keyword evidence="19" id="KW-1185">Reference proteome</keyword>
<evidence type="ECO:0000313" key="19">
    <source>
        <dbReference type="Proteomes" id="UP000284706"/>
    </source>
</evidence>
<dbReference type="GO" id="GO:0006508">
    <property type="term" value="P:proteolysis"/>
    <property type="evidence" value="ECO:0007669"/>
    <property type="project" value="UniProtKB-KW"/>
</dbReference>
<evidence type="ECO:0000256" key="4">
    <source>
        <dbReference type="ARBA" id="ARBA00012462"/>
    </source>
</evidence>
<evidence type="ECO:0000256" key="10">
    <source>
        <dbReference type="ARBA" id="ARBA00022825"/>
    </source>
</evidence>
<dbReference type="SMART" id="SM00944">
    <property type="entry name" value="Pro-kuma_activ"/>
    <property type="match status" value="1"/>
</dbReference>
<gene>
    <name evidence="18" type="ORF">CVT26_001854</name>
</gene>
<dbReference type="Gene3D" id="3.40.50.200">
    <property type="entry name" value="Peptidase S8/S53 domain"/>
    <property type="match status" value="1"/>
</dbReference>
<protein>
    <recommendedName>
        <fullName evidence="4">tripeptidyl-peptidase II</fullName>
        <ecNumber evidence="4">3.4.14.10</ecNumber>
    </recommendedName>
</protein>
<keyword evidence="12" id="KW-0843">Virulence</keyword>
<keyword evidence="9 15" id="KW-0378">Hydrolase</keyword>
<evidence type="ECO:0000256" key="7">
    <source>
        <dbReference type="ARBA" id="ARBA00022723"/>
    </source>
</evidence>
<proteinExistence type="predicted"/>
<evidence type="ECO:0000256" key="9">
    <source>
        <dbReference type="ARBA" id="ARBA00022801"/>
    </source>
</evidence>
<dbReference type="Pfam" id="PF00082">
    <property type="entry name" value="Peptidase_S8"/>
    <property type="match status" value="1"/>
</dbReference>
<dbReference type="EC" id="3.4.14.10" evidence="4"/>
<evidence type="ECO:0000256" key="15">
    <source>
        <dbReference type="PROSITE-ProRule" id="PRU01032"/>
    </source>
</evidence>
<keyword evidence="10 15" id="KW-0720">Serine protease</keyword>
<feature type="binding site" evidence="15">
    <location>
        <position position="551"/>
    </location>
    <ligand>
        <name>Ca(2+)</name>
        <dbReference type="ChEBI" id="CHEBI:29108"/>
    </ligand>
</feature>
<dbReference type="InterPro" id="IPR015366">
    <property type="entry name" value="S53_propep"/>
</dbReference>
<evidence type="ECO:0000256" key="13">
    <source>
        <dbReference type="ARBA" id="ARBA00023145"/>
    </source>
</evidence>
<dbReference type="PANTHER" id="PTHR14218:SF15">
    <property type="entry name" value="TRIPEPTIDYL-PEPTIDASE 1"/>
    <property type="match status" value="1"/>
</dbReference>
<dbReference type="STRING" id="231916.A0A409WAY7"/>
<keyword evidence="6 15" id="KW-0645">Protease</keyword>
<dbReference type="OrthoDB" id="409122at2759"/>
<dbReference type="SUPFAM" id="SSF54897">
    <property type="entry name" value="Protease propeptides/inhibitors"/>
    <property type="match status" value="1"/>
</dbReference>
<feature type="signal peptide" evidence="16">
    <location>
        <begin position="1"/>
        <end position="17"/>
    </location>
</feature>
<evidence type="ECO:0000256" key="8">
    <source>
        <dbReference type="ARBA" id="ARBA00022729"/>
    </source>
</evidence>
<dbReference type="InterPro" id="IPR030400">
    <property type="entry name" value="Sedolisin_dom"/>
</dbReference>
<keyword evidence="14" id="KW-0325">Glycoprotein</keyword>
<sequence>MLWSTIILLAAAQSCAASVLSRRWDDLLEKHSWTDIPRGWQLKGPAPADHMFDLRIGLKPDGMEKLIENLMEISDPDHARYRQHLNKEQVDALLAPHVDSTAAVEDWLNFHGVDASSARRTDAGDWITLRVSVEQAERMLGTKYTIYQHGPSAEQVVRTLSYSLPKALFSHVDVVSPTTYFGTIRSMKKTNFLQPDKSPVSVGDEALIVPAANAAVPSSCATTITPTCLRDLYNTSTYVPVRTNVNSLGVAGYLSEFAITSDLQTFLQKFRPDAANSSFSIVQINGGGNNQNDPGVEANLDIQYTTGISFPTPNIYYSTGGSPPFTPDSNMPTDTNEPYLDFLNFLLNQTSIPQTISTSYGDDEQTVPLDYATSVCNLFAVLGSRGTTVFFASGDGGVGGGSCQSNNGTNAVVFQPIFPASCPFVTAVGATTGINPEVAASFSGGGFSRYFAQPTYQSSAVNTFLNGLGSQFNGLFNKTGRAYPDLSAQGEGFQVVVGGRTVSVAGTSASTPTVAAVFSLVVDWCLSVGNPALGFINPAIYAKASSAFTDIASGSNPGCNTAGFTAGKGWDPVTGLGTPIFPKLKSIL</sequence>
<evidence type="ECO:0000313" key="18">
    <source>
        <dbReference type="EMBL" id="PPQ75676.1"/>
    </source>
</evidence>
<evidence type="ECO:0000256" key="5">
    <source>
        <dbReference type="ARBA" id="ARBA00022525"/>
    </source>
</evidence>
<feature type="active site" description="Charge relay system" evidence="15">
    <location>
        <position position="508"/>
    </location>
</feature>
<evidence type="ECO:0000256" key="12">
    <source>
        <dbReference type="ARBA" id="ARBA00023026"/>
    </source>
</evidence>
<keyword evidence="8 16" id="KW-0732">Signal</keyword>
<dbReference type="PROSITE" id="PS51695">
    <property type="entry name" value="SEDOLISIN"/>
    <property type="match status" value="1"/>
</dbReference>
<dbReference type="PROSITE" id="PS00138">
    <property type="entry name" value="SUBTILASE_SER"/>
    <property type="match status" value="1"/>
</dbReference>
<evidence type="ECO:0000256" key="6">
    <source>
        <dbReference type="ARBA" id="ARBA00022670"/>
    </source>
</evidence>
<feature type="active site" description="Charge relay system" evidence="15">
    <location>
        <position position="301"/>
    </location>
</feature>
<feature type="chain" id="PRO_5019501220" description="tripeptidyl-peptidase II" evidence="16">
    <location>
        <begin position="18"/>
        <end position="588"/>
    </location>
</feature>
<evidence type="ECO:0000256" key="11">
    <source>
        <dbReference type="ARBA" id="ARBA00022837"/>
    </source>
</evidence>
<feature type="binding site" evidence="15">
    <location>
        <position position="569"/>
    </location>
    <ligand>
        <name>Ca(2+)</name>
        <dbReference type="ChEBI" id="CHEBI:29108"/>
    </ligand>
</feature>
<dbReference type="SUPFAM" id="SSF52743">
    <property type="entry name" value="Subtilisin-like"/>
    <property type="match status" value="1"/>
</dbReference>
<dbReference type="CDD" id="cd11377">
    <property type="entry name" value="Pro-peptidase_S53"/>
    <property type="match status" value="1"/>
</dbReference>
<dbReference type="InterPro" id="IPR050819">
    <property type="entry name" value="Tripeptidyl-peptidase_I"/>
</dbReference>
<dbReference type="FunFam" id="3.40.50.200:FF:000015">
    <property type="entry name" value="Tripeptidyl peptidase A"/>
    <property type="match status" value="1"/>
</dbReference>
<dbReference type="EMBL" id="NHYE01005237">
    <property type="protein sequence ID" value="PPQ75676.1"/>
    <property type="molecule type" value="Genomic_DNA"/>
</dbReference>
<keyword evidence="7 15" id="KW-0479">Metal-binding</keyword>
<feature type="binding site" evidence="15">
    <location>
        <position position="550"/>
    </location>
    <ligand>
        <name>Ca(2+)</name>
        <dbReference type="ChEBI" id="CHEBI:29108"/>
    </ligand>
</feature>
<feature type="domain" description="Peptidase S53" evidence="17">
    <location>
        <begin position="223"/>
        <end position="588"/>
    </location>
</feature>
<feature type="active site" description="Charge relay system" evidence="15">
    <location>
        <position position="297"/>
    </location>
</feature>
<feature type="binding site" evidence="15">
    <location>
        <position position="571"/>
    </location>
    <ligand>
        <name>Ca(2+)</name>
        <dbReference type="ChEBI" id="CHEBI:29108"/>
    </ligand>
</feature>
<dbReference type="CDD" id="cd04056">
    <property type="entry name" value="Peptidases_S53"/>
    <property type="match status" value="1"/>
</dbReference>
<evidence type="ECO:0000256" key="1">
    <source>
        <dbReference type="ARBA" id="ARBA00001910"/>
    </source>
</evidence>
<evidence type="ECO:0000256" key="3">
    <source>
        <dbReference type="ARBA" id="ARBA00004239"/>
    </source>
</evidence>
<accession>A0A409WAY7</accession>
<evidence type="ECO:0000256" key="2">
    <source>
        <dbReference type="ARBA" id="ARBA00002451"/>
    </source>
</evidence>
<reference evidence="18 19" key="1">
    <citation type="journal article" date="2018" name="Evol. Lett.">
        <title>Horizontal gene cluster transfer increased hallucinogenic mushroom diversity.</title>
        <authorList>
            <person name="Reynolds H.T."/>
            <person name="Vijayakumar V."/>
            <person name="Gluck-Thaler E."/>
            <person name="Korotkin H.B."/>
            <person name="Matheny P.B."/>
            <person name="Slot J.C."/>
        </authorList>
    </citation>
    <scope>NUCLEOTIDE SEQUENCE [LARGE SCALE GENOMIC DNA]</scope>
    <source>
        <strain evidence="18 19">SRW20</strain>
    </source>
</reference>
<dbReference type="Proteomes" id="UP000284706">
    <property type="component" value="Unassembled WGS sequence"/>
</dbReference>
<keyword evidence="13" id="KW-0865">Zymogen</keyword>
<dbReference type="GO" id="GO:0004252">
    <property type="term" value="F:serine-type endopeptidase activity"/>
    <property type="evidence" value="ECO:0007669"/>
    <property type="project" value="UniProtKB-UniRule"/>
</dbReference>
<dbReference type="InterPro" id="IPR000209">
    <property type="entry name" value="Peptidase_S8/S53_dom"/>
</dbReference>
<dbReference type="InterPro" id="IPR023828">
    <property type="entry name" value="Peptidase_S8_Ser-AS"/>
</dbReference>
<comment type="cofactor">
    <cofactor evidence="15">
        <name>Ca(2+)</name>
        <dbReference type="ChEBI" id="CHEBI:29108"/>
    </cofactor>
    <text evidence="15">Binds 1 Ca(2+) ion per subunit.</text>
</comment>
<comment type="caution">
    <text evidence="18">The sequence shown here is derived from an EMBL/GenBank/DDBJ whole genome shotgun (WGS) entry which is preliminary data.</text>
</comment>
<dbReference type="InterPro" id="IPR036852">
    <property type="entry name" value="Peptidase_S8/S53_dom_sf"/>
</dbReference>
<dbReference type="InParanoid" id="A0A409WAY7"/>
<comment type="catalytic activity">
    <reaction evidence="1">
        <text>Release of an N-terminal tripeptide from a polypeptide.</text>
        <dbReference type="EC" id="3.4.14.10"/>
    </reaction>
</comment>
<dbReference type="Pfam" id="PF09286">
    <property type="entry name" value="Pro-kuma_activ"/>
    <property type="match status" value="1"/>
</dbReference>
<comment type="function">
    <text evidence="2">Secreted tripeptidyl-peptidase which degrades proteins at acidic pHs and is involved in virulence.</text>
</comment>
<organism evidence="18 19">
    <name type="scientific">Gymnopilus dilepis</name>
    <dbReference type="NCBI Taxonomy" id="231916"/>
    <lineage>
        <taxon>Eukaryota</taxon>
        <taxon>Fungi</taxon>
        <taxon>Dikarya</taxon>
        <taxon>Basidiomycota</taxon>
        <taxon>Agaricomycotina</taxon>
        <taxon>Agaricomycetes</taxon>
        <taxon>Agaricomycetidae</taxon>
        <taxon>Agaricales</taxon>
        <taxon>Agaricineae</taxon>
        <taxon>Hymenogastraceae</taxon>
        <taxon>Gymnopilus</taxon>
    </lineage>
</organism>
<evidence type="ECO:0000256" key="16">
    <source>
        <dbReference type="SAM" id="SignalP"/>
    </source>
</evidence>
<keyword evidence="11 15" id="KW-0106">Calcium</keyword>
<dbReference type="GO" id="GO:0046872">
    <property type="term" value="F:metal ion binding"/>
    <property type="evidence" value="ECO:0007669"/>
    <property type="project" value="UniProtKB-UniRule"/>
</dbReference>
<dbReference type="GO" id="GO:0005576">
    <property type="term" value="C:extracellular region"/>
    <property type="evidence" value="ECO:0007669"/>
    <property type="project" value="UniProtKB-SubCell"/>
</dbReference>
<evidence type="ECO:0000259" key="17">
    <source>
        <dbReference type="PROSITE" id="PS51695"/>
    </source>
</evidence>
<dbReference type="AlphaFoldDB" id="A0A409WAY7"/>
<comment type="subcellular location">
    <subcellularLocation>
        <location evidence="3">Secreted</location>
        <location evidence="3">Extracellular space</location>
    </subcellularLocation>
</comment>
<name>A0A409WAY7_9AGAR</name>
<dbReference type="PANTHER" id="PTHR14218">
    <property type="entry name" value="PROTEASE S8 TRIPEPTIDYL PEPTIDASE I CLN2"/>
    <property type="match status" value="1"/>
</dbReference>
<evidence type="ECO:0000256" key="14">
    <source>
        <dbReference type="ARBA" id="ARBA00023180"/>
    </source>
</evidence>
<keyword evidence="5" id="KW-0964">Secreted</keyword>